<dbReference type="PIRSF" id="PIRSF000853">
    <property type="entry name" value="PPDK"/>
    <property type="match status" value="1"/>
</dbReference>
<dbReference type="Gene3D" id="3.20.20.60">
    <property type="entry name" value="Phosphoenolpyruvate-binding domains"/>
    <property type="match status" value="1"/>
</dbReference>
<dbReference type="InterPro" id="IPR008279">
    <property type="entry name" value="PEP-util_enz_mobile_dom"/>
</dbReference>
<dbReference type="AlphaFoldDB" id="A0AAU7VQ85"/>
<evidence type="ECO:0000256" key="5">
    <source>
        <dbReference type="ARBA" id="ARBA00022679"/>
    </source>
</evidence>
<evidence type="ECO:0000256" key="1">
    <source>
        <dbReference type="ARBA" id="ARBA00001946"/>
    </source>
</evidence>
<feature type="binding site" evidence="14">
    <location>
        <position position="772"/>
    </location>
    <ligand>
        <name>Mg(2+)</name>
        <dbReference type="ChEBI" id="CHEBI:18420"/>
    </ligand>
</feature>
<dbReference type="Pfam" id="PF00391">
    <property type="entry name" value="PEP-utilizers"/>
    <property type="match status" value="1"/>
</dbReference>
<dbReference type="InterPro" id="IPR000121">
    <property type="entry name" value="PEP_util_C"/>
</dbReference>
<dbReference type="SUPFAM" id="SSF51621">
    <property type="entry name" value="Phosphoenolpyruvate/pyruvate domain"/>
    <property type="match status" value="1"/>
</dbReference>
<evidence type="ECO:0000256" key="12">
    <source>
        <dbReference type="PIRSR" id="PIRSR000853-1"/>
    </source>
</evidence>
<keyword evidence="6 14" id="KW-0479">Metal-binding</keyword>
<dbReference type="EC" id="2.7.9.1" evidence="3 11"/>
<accession>A0AAU7VQ85</accession>
<evidence type="ECO:0000259" key="17">
    <source>
        <dbReference type="Pfam" id="PF02896"/>
    </source>
</evidence>
<dbReference type="InterPro" id="IPR018274">
    <property type="entry name" value="PEP_util_AS"/>
</dbReference>
<dbReference type="GO" id="GO:0005524">
    <property type="term" value="F:ATP binding"/>
    <property type="evidence" value="ECO:0007669"/>
    <property type="project" value="UniProtKB-UniRule"/>
</dbReference>
<dbReference type="RefSeq" id="WP_350344757.1">
    <property type="nucleotide sequence ID" value="NZ_CP158367.1"/>
</dbReference>
<feature type="domain" description="Pyruvate phosphate dikinase AMP/ATP-binding" evidence="16">
    <location>
        <begin position="302"/>
        <end position="355"/>
    </location>
</feature>
<evidence type="ECO:0000256" key="11">
    <source>
        <dbReference type="PIRNR" id="PIRNR000853"/>
    </source>
</evidence>
<dbReference type="PANTHER" id="PTHR22931">
    <property type="entry name" value="PHOSPHOENOLPYRUVATE DIKINASE-RELATED"/>
    <property type="match status" value="1"/>
</dbReference>
<evidence type="ECO:0000256" key="2">
    <source>
        <dbReference type="ARBA" id="ARBA00007837"/>
    </source>
</evidence>
<keyword evidence="9" id="KW-0067">ATP-binding</keyword>
<evidence type="ECO:0000256" key="3">
    <source>
        <dbReference type="ARBA" id="ARBA00011994"/>
    </source>
</evidence>
<dbReference type="PROSITE" id="PS00370">
    <property type="entry name" value="PEP_ENZYMES_PHOS_SITE"/>
    <property type="match status" value="1"/>
</dbReference>
<dbReference type="NCBIfam" id="NF004531">
    <property type="entry name" value="PRK05878.1"/>
    <property type="match status" value="1"/>
</dbReference>
<dbReference type="GO" id="GO:0016301">
    <property type="term" value="F:kinase activity"/>
    <property type="evidence" value="ECO:0007669"/>
    <property type="project" value="UniProtKB-UniRule"/>
</dbReference>
<evidence type="ECO:0000256" key="9">
    <source>
        <dbReference type="ARBA" id="ARBA00022840"/>
    </source>
</evidence>
<organism evidence="18">
    <name type="scientific">Proteinivorax tanatarense</name>
    <dbReference type="NCBI Taxonomy" id="1260629"/>
    <lineage>
        <taxon>Bacteria</taxon>
        <taxon>Bacillati</taxon>
        <taxon>Bacillota</taxon>
        <taxon>Clostridia</taxon>
        <taxon>Eubacteriales</taxon>
        <taxon>Proteinivoracaceae</taxon>
        <taxon>Proteinivorax</taxon>
    </lineage>
</organism>
<dbReference type="EMBL" id="CP158367">
    <property type="protein sequence ID" value="XBX76022.1"/>
    <property type="molecule type" value="Genomic_DNA"/>
</dbReference>
<dbReference type="Gene3D" id="3.30.470.20">
    <property type="entry name" value="ATP-grasp fold, B domain"/>
    <property type="match status" value="1"/>
</dbReference>
<dbReference type="SUPFAM" id="SSF56059">
    <property type="entry name" value="Glutathione synthetase ATP-binding domain-like"/>
    <property type="match status" value="1"/>
</dbReference>
<feature type="binding site" evidence="13">
    <location>
        <position position="560"/>
    </location>
    <ligand>
        <name>substrate</name>
    </ligand>
</feature>
<feature type="domain" description="PEP-utilising enzyme C-terminal" evidence="17">
    <location>
        <begin position="517"/>
        <end position="872"/>
    </location>
</feature>
<comment type="cofactor">
    <cofactor evidence="1 11 14">
        <name>Mg(2+)</name>
        <dbReference type="ChEBI" id="CHEBI:18420"/>
    </cofactor>
</comment>
<dbReference type="SUPFAM" id="SSF52009">
    <property type="entry name" value="Phosphohistidine domain"/>
    <property type="match status" value="1"/>
</dbReference>
<dbReference type="NCBIfam" id="TIGR01828">
    <property type="entry name" value="pyru_phos_dikin"/>
    <property type="match status" value="1"/>
</dbReference>
<feature type="binding site" evidence="13">
    <location>
        <position position="748"/>
    </location>
    <ligand>
        <name>substrate</name>
    </ligand>
</feature>
<dbReference type="InterPro" id="IPR013815">
    <property type="entry name" value="ATP_grasp_subdomain_1"/>
</dbReference>
<dbReference type="InterPro" id="IPR023151">
    <property type="entry name" value="PEP_util_CS"/>
</dbReference>
<dbReference type="GO" id="GO:0046872">
    <property type="term" value="F:metal ion binding"/>
    <property type="evidence" value="ECO:0007669"/>
    <property type="project" value="UniProtKB-UniRule"/>
</dbReference>
<dbReference type="Gene3D" id="1.20.80.30">
    <property type="match status" value="1"/>
</dbReference>
<evidence type="ECO:0000313" key="18">
    <source>
        <dbReference type="EMBL" id="XBX76022.1"/>
    </source>
</evidence>
<feature type="binding site" evidence="13">
    <location>
        <position position="769"/>
    </location>
    <ligand>
        <name>substrate</name>
    </ligand>
</feature>
<evidence type="ECO:0000259" key="15">
    <source>
        <dbReference type="Pfam" id="PF00391"/>
    </source>
</evidence>
<dbReference type="InterPro" id="IPR036637">
    <property type="entry name" value="Phosphohistidine_dom_sf"/>
</dbReference>
<feature type="binding site" evidence="14">
    <location>
        <position position="748"/>
    </location>
    <ligand>
        <name>Mg(2+)</name>
        <dbReference type="ChEBI" id="CHEBI:18420"/>
    </ligand>
</feature>
<reference evidence="18" key="2">
    <citation type="submission" date="2024-06" db="EMBL/GenBank/DDBJ databases">
        <authorList>
            <person name="Petrova K.O."/>
            <person name="Toshchakov S.V."/>
            <person name="Boltjanskaja Y.V."/>
            <person name="Kevbrin V."/>
        </authorList>
    </citation>
    <scope>NUCLEOTIDE SEQUENCE</scope>
    <source>
        <strain evidence="18">Z-910T</strain>
    </source>
</reference>
<protein>
    <recommendedName>
        <fullName evidence="4 11">Pyruvate, phosphate dikinase</fullName>
        <ecNumber evidence="3 11">2.7.9.1</ecNumber>
    </recommendedName>
</protein>
<evidence type="ECO:0000256" key="10">
    <source>
        <dbReference type="ARBA" id="ARBA00022842"/>
    </source>
</evidence>
<dbReference type="GO" id="GO:0050242">
    <property type="term" value="F:pyruvate, phosphate dikinase activity"/>
    <property type="evidence" value="ECO:0007669"/>
    <property type="project" value="UniProtKB-UniRule"/>
</dbReference>
<evidence type="ECO:0000256" key="8">
    <source>
        <dbReference type="ARBA" id="ARBA00022777"/>
    </source>
</evidence>
<proteinExistence type="inferred from homology"/>
<dbReference type="Gene3D" id="1.10.189.10">
    <property type="entry name" value="Pyruvate Phosphate Dikinase, domain 2"/>
    <property type="match status" value="1"/>
</dbReference>
<comment type="similarity">
    <text evidence="2 11">Belongs to the PEP-utilizing enzyme family.</text>
</comment>
<keyword evidence="7" id="KW-0547">Nucleotide-binding</keyword>
<keyword evidence="10 14" id="KW-0460">Magnesium</keyword>
<evidence type="ECO:0000256" key="6">
    <source>
        <dbReference type="ARBA" id="ARBA00022723"/>
    </source>
</evidence>
<evidence type="ECO:0000256" key="14">
    <source>
        <dbReference type="PIRSR" id="PIRSR000853-3"/>
    </source>
</evidence>
<dbReference type="Gene3D" id="3.30.1490.20">
    <property type="entry name" value="ATP-grasp fold, A domain"/>
    <property type="match status" value="1"/>
</dbReference>
<evidence type="ECO:0000259" key="16">
    <source>
        <dbReference type="Pfam" id="PF01326"/>
    </source>
</evidence>
<keyword evidence="8" id="KW-0418">Kinase</keyword>
<gene>
    <name evidence="18" type="primary">ppdK</name>
    <name evidence="18" type="ORF">PRVXT_001190</name>
</gene>
<dbReference type="Pfam" id="PF02896">
    <property type="entry name" value="PEP-utilizers_C"/>
    <property type="match status" value="1"/>
</dbReference>
<keyword evidence="18" id="KW-0670">Pyruvate</keyword>
<keyword evidence="5 18" id="KW-0808">Transferase</keyword>
<feature type="binding site" evidence="13">
    <location>
        <position position="616"/>
    </location>
    <ligand>
        <name>substrate</name>
    </ligand>
</feature>
<evidence type="ECO:0000256" key="13">
    <source>
        <dbReference type="PIRSR" id="PIRSR000853-2"/>
    </source>
</evidence>
<evidence type="ECO:0000256" key="7">
    <source>
        <dbReference type="ARBA" id="ARBA00022741"/>
    </source>
</evidence>
<feature type="active site" description="Tele-phosphohistidine intermediate" evidence="12">
    <location>
        <position position="454"/>
    </location>
</feature>
<dbReference type="Gene3D" id="3.50.30.10">
    <property type="entry name" value="Phosphohistidine domain"/>
    <property type="match status" value="1"/>
</dbReference>
<feature type="binding site" evidence="13">
    <location>
        <position position="772"/>
    </location>
    <ligand>
        <name>substrate</name>
    </ligand>
</feature>
<feature type="domain" description="Pyruvate phosphate dikinase AMP/ATP-binding" evidence="16">
    <location>
        <begin position="62"/>
        <end position="292"/>
    </location>
</feature>
<dbReference type="PANTHER" id="PTHR22931:SF9">
    <property type="entry name" value="PYRUVATE, PHOSPHATE DIKINASE 1, CHLOROPLASTIC"/>
    <property type="match status" value="1"/>
</dbReference>
<evidence type="ECO:0000256" key="4">
    <source>
        <dbReference type="ARBA" id="ARBA00020138"/>
    </source>
</evidence>
<name>A0AAU7VQ85_9FIRM</name>
<dbReference type="InterPro" id="IPR010121">
    <property type="entry name" value="Pyruvate_phosphate_dikinase"/>
</dbReference>
<dbReference type="InterPro" id="IPR015813">
    <property type="entry name" value="Pyrv/PenolPyrv_kinase-like_dom"/>
</dbReference>
<dbReference type="PROSITE" id="PS00742">
    <property type="entry name" value="PEP_ENZYMES_2"/>
    <property type="match status" value="1"/>
</dbReference>
<reference evidence="18" key="1">
    <citation type="journal article" date="2013" name="Extremophiles">
        <title>Proteinivorax tanatarense gen. nov., sp. nov., an anaerobic, haloalkaliphilic, proteolytic bacterium isolated from a decaying algal bloom, and proposal of Proteinivoraceae fam. nov.</title>
        <authorList>
            <person name="Kevbrin V."/>
            <person name="Boltyanskaya Y."/>
            <person name="Zhilina T."/>
            <person name="Kolganova T."/>
            <person name="Lavrentjeva E."/>
            <person name="Kuznetsov B."/>
        </authorList>
    </citation>
    <scope>NUCLEOTIDE SEQUENCE</scope>
    <source>
        <strain evidence="18">Z-910T</strain>
    </source>
</reference>
<sequence>MIMTKLVYSFNDGNREMRETLGGKGANLSDMTNLGLPVPPGFTVSTKACNKYFEEGQTLTETLIQDIRDELAKVEKSLGKKLGGDENPLLVSVRSGAPVSMPGMMDTILNLGLNDKTVEAVAMETKNKRFAFDCYRRFIQMYGDVVLGVPHYRFERKLEILKQNAGVSEDTKLDAESLKELSEDYKQIIKKETGEDFPQNPEEQLLKAVEAVFASWNNQRAKLYRQINKIPGHYGTAVNVQAMVYGNMGDTSGTGVLFTRNPSTGENKLYGEFLLNAQGEDVVAGIRTPKPISQLKQVMPEVYKELNDISYKLEEHYRDVQDIEFTIEQGRLFMLQTRNAKRTAAAAVRIAVEMVNDKILTKEEALLRVDASQLDKLLHRQIDEGSHVDHIATGLPASPGAATGALVFSADEADKLTEKGEKVILIRPETTPDDIHGIVAAEGILTQRGGMTSHAAVVARGMGKPCVCGCEALNIDLIDKTVKIGDKVFKEKEVFTIDGATGNVISGTVDLIDPELSKELMTFLGWADDIRQLNIRTNADTPKDAKKAREYGAQGIGLCRTEHMFMAQDRLPIVQEMILSDSKKKQQEALDKLLPFQKEDFYGIFKAMAGLPVTIRLLDPPLHEFLPNAEELSKEITKMKEEGSPIYKIKEKEQTLKRIKSLHESNPMLGHRGCRLAIVHPEIYEMQVEAIFSALKELHKEKIEVVPEIMIPLVGEARELKLVKDIVLKVADSYSDLGIEYKIGTMIELPRACVTADEIAEHADFFSFGTNDLTQTTFGYSRDDAEGKFLPAYIDKKILPENPFVSIDEKGVGVLIDLGVSKGRNVKKDLKVGICGEHGGDPKSIEFCQKVGLNYVSCSPFRVPIARLAAAQSFVLQKK</sequence>
<feature type="domain" description="PEP-utilising enzyme mobile" evidence="15">
    <location>
        <begin position="421"/>
        <end position="502"/>
    </location>
</feature>
<dbReference type="InterPro" id="IPR002192">
    <property type="entry name" value="PPDK_AMP/ATP-bd"/>
</dbReference>
<feature type="active site" description="Proton donor" evidence="12">
    <location>
        <position position="835"/>
    </location>
</feature>
<feature type="binding site" evidence="13">
    <location>
        <position position="771"/>
    </location>
    <ligand>
        <name>substrate</name>
    </ligand>
</feature>
<comment type="catalytic activity">
    <reaction evidence="11">
        <text>pyruvate + phosphate + ATP = phosphoenolpyruvate + AMP + diphosphate + H(+)</text>
        <dbReference type="Rhea" id="RHEA:10756"/>
        <dbReference type="ChEBI" id="CHEBI:15361"/>
        <dbReference type="ChEBI" id="CHEBI:15378"/>
        <dbReference type="ChEBI" id="CHEBI:30616"/>
        <dbReference type="ChEBI" id="CHEBI:33019"/>
        <dbReference type="ChEBI" id="CHEBI:43474"/>
        <dbReference type="ChEBI" id="CHEBI:58702"/>
        <dbReference type="ChEBI" id="CHEBI:456215"/>
        <dbReference type="EC" id="2.7.9.1"/>
    </reaction>
</comment>
<dbReference type="Pfam" id="PF01326">
    <property type="entry name" value="PPDK_N"/>
    <property type="match status" value="2"/>
</dbReference>
<feature type="binding site" evidence="13">
    <location>
        <position position="770"/>
    </location>
    <ligand>
        <name>substrate</name>
    </ligand>
</feature>
<dbReference type="InterPro" id="IPR040442">
    <property type="entry name" value="Pyrv_kinase-like_dom_sf"/>
</dbReference>